<dbReference type="EMBL" id="BMZE01000001">
    <property type="protein sequence ID" value="GHA15089.1"/>
    <property type="molecule type" value="Genomic_DNA"/>
</dbReference>
<gene>
    <name evidence="1" type="ORF">GCM10007989_07300</name>
</gene>
<sequence>MPFKNPHPLYQVWQAMRRRCLTPSTPSWANYGGRGIKICAEWDSFDRFAGDMGQRPDGYTLERIDNDGDYTPDNCRWATRREQSRNKRDTRVLTIEGQDYVACELAEQSGHKTDTIIERAKRGLPLHQILDPKRETRTDSWRPAIEARVAKQLARTHCNHGHPWTPENTGTYKKGRYCRTCHRIKTARQAAEKKKRAALVTP</sequence>
<evidence type="ECO:0008006" key="3">
    <source>
        <dbReference type="Google" id="ProtNLM"/>
    </source>
</evidence>
<organism evidence="1 2">
    <name type="scientific">Devosia pacifica</name>
    <dbReference type="NCBI Taxonomy" id="1335967"/>
    <lineage>
        <taxon>Bacteria</taxon>
        <taxon>Pseudomonadati</taxon>
        <taxon>Pseudomonadota</taxon>
        <taxon>Alphaproteobacteria</taxon>
        <taxon>Hyphomicrobiales</taxon>
        <taxon>Devosiaceae</taxon>
        <taxon>Devosia</taxon>
    </lineage>
</organism>
<accession>A0A918VPP2</accession>
<proteinExistence type="predicted"/>
<evidence type="ECO:0000313" key="1">
    <source>
        <dbReference type="EMBL" id="GHA15089.1"/>
    </source>
</evidence>
<evidence type="ECO:0000313" key="2">
    <source>
        <dbReference type="Proteomes" id="UP000646579"/>
    </source>
</evidence>
<dbReference type="AlphaFoldDB" id="A0A918VPP2"/>
<keyword evidence="2" id="KW-1185">Reference proteome</keyword>
<comment type="caution">
    <text evidence="1">The sequence shown here is derived from an EMBL/GenBank/DDBJ whole genome shotgun (WGS) entry which is preliminary data.</text>
</comment>
<name>A0A918VPP2_9HYPH</name>
<protein>
    <recommendedName>
        <fullName evidence="3">HNH endonuclease</fullName>
    </recommendedName>
</protein>
<dbReference type="Proteomes" id="UP000646579">
    <property type="component" value="Unassembled WGS sequence"/>
</dbReference>
<reference evidence="1" key="2">
    <citation type="submission" date="2020-09" db="EMBL/GenBank/DDBJ databases">
        <authorList>
            <person name="Sun Q."/>
            <person name="Kim S."/>
        </authorList>
    </citation>
    <scope>NUCLEOTIDE SEQUENCE</scope>
    <source>
        <strain evidence="1">KCTC 32437</strain>
    </source>
</reference>
<reference evidence="1" key="1">
    <citation type="journal article" date="2014" name="Int. J. Syst. Evol. Microbiol.">
        <title>Complete genome sequence of Corynebacterium casei LMG S-19264T (=DSM 44701T), isolated from a smear-ripened cheese.</title>
        <authorList>
            <consortium name="US DOE Joint Genome Institute (JGI-PGF)"/>
            <person name="Walter F."/>
            <person name="Albersmeier A."/>
            <person name="Kalinowski J."/>
            <person name="Ruckert C."/>
        </authorList>
    </citation>
    <scope>NUCLEOTIDE SEQUENCE</scope>
    <source>
        <strain evidence="1">KCTC 32437</strain>
    </source>
</reference>